<dbReference type="GO" id="GO:0032190">
    <property type="term" value="F:acrosin binding"/>
    <property type="evidence" value="ECO:0007669"/>
    <property type="project" value="TreeGrafter"/>
</dbReference>
<keyword evidence="3" id="KW-0964">Secreted</keyword>
<dbReference type="AlphaFoldDB" id="A0A9Q0DY08"/>
<dbReference type="GO" id="GO:0035805">
    <property type="term" value="C:egg coat"/>
    <property type="evidence" value="ECO:0007669"/>
    <property type="project" value="UniProtKB-SubCell"/>
</dbReference>
<dbReference type="Gene3D" id="2.60.40.3210">
    <property type="entry name" value="Zona pellucida, ZP-N domain"/>
    <property type="match status" value="1"/>
</dbReference>
<comment type="PTM">
    <text evidence="3">Proteolytically cleaved before the transmembrane segment to yield the secreted ectodomain incorporated in the zona pellucida.</text>
</comment>
<keyword evidence="3" id="KW-0732">Signal</keyword>
<dbReference type="EMBL" id="JANIIK010000110">
    <property type="protein sequence ID" value="KAJ3596812.1"/>
    <property type="molecule type" value="Genomic_DNA"/>
</dbReference>
<feature type="domain" description="ZP" evidence="4">
    <location>
        <begin position="1"/>
        <end position="203"/>
    </location>
</feature>
<dbReference type="PANTHER" id="PTHR11576">
    <property type="entry name" value="ZONA PELLUCIDA SPERM-BINDING PROTEIN 3"/>
    <property type="match status" value="1"/>
</dbReference>
<dbReference type="OrthoDB" id="8880842at2759"/>
<comment type="similarity">
    <text evidence="3">Belongs to the ZP domain family. ZPC subfamily.</text>
</comment>
<dbReference type="Gene3D" id="2.60.40.4100">
    <property type="entry name" value="Zona pellucida, ZP-C domain"/>
    <property type="match status" value="1"/>
</dbReference>
<dbReference type="PANTHER" id="PTHR11576:SF2">
    <property type="entry name" value="ZONA PELLUCIDA SPERM-BINDING PROTEIN 3"/>
    <property type="match status" value="1"/>
</dbReference>
<comment type="domain">
    <text evidence="3">The ZP domain is involved in the polymerization of the ZP proteins to form the zona pellucida.</text>
</comment>
<keyword evidence="1 3" id="KW-1015">Disulfide bond</keyword>
<evidence type="ECO:0000313" key="5">
    <source>
        <dbReference type="EMBL" id="KAJ3596812.1"/>
    </source>
</evidence>
<dbReference type="GO" id="GO:0035804">
    <property type="term" value="F:structural constituent of egg coat"/>
    <property type="evidence" value="ECO:0007669"/>
    <property type="project" value="UniProtKB-UniRule"/>
</dbReference>
<dbReference type="Proteomes" id="UP001148018">
    <property type="component" value="Unassembled WGS sequence"/>
</dbReference>
<dbReference type="InterPro" id="IPR042235">
    <property type="entry name" value="ZP-C_dom"/>
</dbReference>
<evidence type="ECO:0000256" key="1">
    <source>
        <dbReference type="ARBA" id="ARBA00023157"/>
    </source>
</evidence>
<organism evidence="5 6">
    <name type="scientific">Muraenolepis orangiensis</name>
    <name type="common">Patagonian moray cod</name>
    <dbReference type="NCBI Taxonomy" id="630683"/>
    <lineage>
        <taxon>Eukaryota</taxon>
        <taxon>Metazoa</taxon>
        <taxon>Chordata</taxon>
        <taxon>Craniata</taxon>
        <taxon>Vertebrata</taxon>
        <taxon>Euteleostomi</taxon>
        <taxon>Actinopterygii</taxon>
        <taxon>Neopterygii</taxon>
        <taxon>Teleostei</taxon>
        <taxon>Neoteleostei</taxon>
        <taxon>Acanthomorphata</taxon>
        <taxon>Zeiogadaria</taxon>
        <taxon>Gadariae</taxon>
        <taxon>Gadiformes</taxon>
        <taxon>Muraenolepidoidei</taxon>
        <taxon>Muraenolepididae</taxon>
        <taxon>Muraenolepis</taxon>
    </lineage>
</organism>
<reference evidence="5" key="1">
    <citation type="submission" date="2022-07" db="EMBL/GenBank/DDBJ databases">
        <title>Chromosome-level genome of Muraenolepis orangiensis.</title>
        <authorList>
            <person name="Kim J."/>
        </authorList>
    </citation>
    <scope>NUCLEOTIDE SEQUENCE</scope>
    <source>
        <strain evidence="5">KU_S4_2022</strain>
        <tissue evidence="5">Muscle</tissue>
    </source>
</reference>
<evidence type="ECO:0000313" key="6">
    <source>
        <dbReference type="Proteomes" id="UP001148018"/>
    </source>
</evidence>
<keyword evidence="2" id="KW-0325">Glycoprotein</keyword>
<dbReference type="InterPro" id="IPR048290">
    <property type="entry name" value="ZP_chr"/>
</dbReference>
<dbReference type="PROSITE" id="PS51034">
    <property type="entry name" value="ZP_2"/>
    <property type="match status" value="1"/>
</dbReference>
<dbReference type="PRINTS" id="PR00023">
    <property type="entry name" value="ZPELLUCIDA"/>
</dbReference>
<sequence>MTEEAFIYRFVLRYTPSAVGGRSIVRTQVVSVNVECHYPRSQDVSSSDVKPTWAPFAATQASEESLHFSLKLMTDDWRFERPSAQYFLGDHLNIEASVSQFEHAALRVFVDSCVATLIPNTDTVPRYAFLDNHGCLMDGMLTGSTSQILPRVQDDKLRIRLEVFRFQQDSNGVIYIRCSLRATMMDTAVSPMNKACSFSDGWREASGVHSSCSCCETSCGSEGPIAPPGIQWESEKAVGPLGVDQKPLN</sequence>
<keyword evidence="3" id="KW-0272">Extracellular matrix</keyword>
<dbReference type="FunFam" id="2.60.40.4100:FF:000002">
    <property type="entry name" value="Zona pellucida sperm-binding protein 3"/>
    <property type="match status" value="1"/>
</dbReference>
<dbReference type="GO" id="GO:0035803">
    <property type="term" value="P:egg coat formation"/>
    <property type="evidence" value="ECO:0007669"/>
    <property type="project" value="UniProtKB-UniRule"/>
</dbReference>
<comment type="function">
    <text evidence="3">Component of the zona pellucida, an extracellular matrix surrounding oocytes which mediates sperm binding, induction of the acrosome reaction and prevents post-fertilization polyspermy. The zona pellucida is composed of 3 to 4 glycoproteins, ZP1, ZP2, ZP3, and ZP4. ZP3 is essential for sperm binding and zona matrix formation.</text>
</comment>
<evidence type="ECO:0000256" key="3">
    <source>
        <dbReference type="RuleBase" id="RU367066"/>
    </source>
</evidence>
<name>A0A9Q0DY08_9TELE</name>
<gene>
    <name evidence="5" type="ORF">NHX12_003212</name>
</gene>
<evidence type="ECO:0000259" key="4">
    <source>
        <dbReference type="PROSITE" id="PS51034"/>
    </source>
</evidence>
<dbReference type="Pfam" id="PF00100">
    <property type="entry name" value="Zona_pellucida"/>
    <property type="match status" value="1"/>
</dbReference>
<accession>A0A9Q0DY08</accession>
<dbReference type="GO" id="GO:0007339">
    <property type="term" value="P:binding of sperm to zona pellucida"/>
    <property type="evidence" value="ECO:0007669"/>
    <property type="project" value="UniProtKB-UniRule"/>
</dbReference>
<proteinExistence type="inferred from homology"/>
<dbReference type="GO" id="GO:0005886">
    <property type="term" value="C:plasma membrane"/>
    <property type="evidence" value="ECO:0007669"/>
    <property type="project" value="UniProtKB-SubCell"/>
</dbReference>
<dbReference type="InterPro" id="IPR001507">
    <property type="entry name" value="ZP_dom"/>
</dbReference>
<dbReference type="GO" id="GO:2000344">
    <property type="term" value="P:positive regulation of acrosome reaction"/>
    <property type="evidence" value="ECO:0007669"/>
    <property type="project" value="UniProtKB-UniRule"/>
</dbReference>
<dbReference type="SMART" id="SM00241">
    <property type="entry name" value="ZP"/>
    <property type="match status" value="1"/>
</dbReference>
<evidence type="ECO:0000256" key="2">
    <source>
        <dbReference type="ARBA" id="ARBA00023180"/>
    </source>
</evidence>
<keyword evidence="3" id="KW-1003">Cell membrane</keyword>
<comment type="subcellular location">
    <subcellularLocation>
        <location evidence="3">Zona pellucida</location>
    </subcellularLocation>
    <subcellularLocation>
        <location evidence="3">Cell membrane</location>
        <topology evidence="3">Single-pass type I membrane protein</topology>
    </subcellularLocation>
</comment>
<keyword evidence="3" id="KW-0472">Membrane</keyword>
<comment type="caution">
    <text evidence="5">The sequence shown here is derived from an EMBL/GenBank/DDBJ whole genome shotgun (WGS) entry which is preliminary data.</text>
</comment>
<keyword evidence="3" id="KW-0165">Cleavage on pair of basic residues</keyword>
<protein>
    <recommendedName>
        <fullName evidence="3">Zona pellucida sperm-binding protein 3</fullName>
    </recommendedName>
</protein>
<dbReference type="InterPro" id="IPR055355">
    <property type="entry name" value="ZP-C"/>
</dbReference>
<keyword evidence="6" id="KW-1185">Reference proteome</keyword>